<accession>A0A0T6LTV8</accession>
<dbReference type="OrthoDB" id="4774153at2"/>
<keyword evidence="3" id="KW-1185">Reference proteome</keyword>
<comment type="caution">
    <text evidence="2">The sequence shown here is derived from an EMBL/GenBank/DDBJ whole genome shotgun (WGS) entry which is preliminary data.</text>
</comment>
<dbReference type="EMBL" id="LLZU01000013">
    <property type="protein sequence ID" value="KRV49244.1"/>
    <property type="molecule type" value="Genomic_DNA"/>
</dbReference>
<evidence type="ECO:0000313" key="2">
    <source>
        <dbReference type="EMBL" id="KRV49244.1"/>
    </source>
</evidence>
<dbReference type="RefSeq" id="WP_018382707.1">
    <property type="nucleotide sequence ID" value="NZ_LLZU01000013.1"/>
</dbReference>
<feature type="region of interest" description="Disordered" evidence="1">
    <location>
        <begin position="1"/>
        <end position="23"/>
    </location>
</feature>
<protein>
    <submittedName>
        <fullName evidence="2">Uncharacterized protein</fullName>
    </submittedName>
</protein>
<dbReference type="eggNOG" id="ENOG5033IPK">
    <property type="taxonomic scope" value="Bacteria"/>
</dbReference>
<organism evidence="2 3">
    <name type="scientific">Wenjunlia vitaminophila</name>
    <name type="common">Streptomyces vitaminophilus</name>
    <dbReference type="NCBI Taxonomy" id="76728"/>
    <lineage>
        <taxon>Bacteria</taxon>
        <taxon>Bacillati</taxon>
        <taxon>Actinomycetota</taxon>
        <taxon>Actinomycetes</taxon>
        <taxon>Kitasatosporales</taxon>
        <taxon>Streptomycetaceae</taxon>
        <taxon>Wenjunlia</taxon>
    </lineage>
</organism>
<evidence type="ECO:0000256" key="1">
    <source>
        <dbReference type="SAM" id="MobiDB-lite"/>
    </source>
</evidence>
<sequence length="122" mass="13182">MATPQTQDAPREPAVERAERRAARRAARLARQIRSFAGAHGGAVDGSLEYLGQRGTRIVLVGADGAWGDLVARDQPTARRAVELAGVTVHDQFSGEPAARLRTGPYEWRRMAGIQGPRRGTP</sequence>
<dbReference type="Proteomes" id="UP000050867">
    <property type="component" value="Unassembled WGS sequence"/>
</dbReference>
<gene>
    <name evidence="2" type="ORF">AQ490_03310</name>
</gene>
<feature type="compositionally biased region" description="Basic and acidic residues" evidence="1">
    <location>
        <begin position="9"/>
        <end position="21"/>
    </location>
</feature>
<dbReference type="AlphaFoldDB" id="A0A0T6LTV8"/>
<evidence type="ECO:0000313" key="3">
    <source>
        <dbReference type="Proteomes" id="UP000050867"/>
    </source>
</evidence>
<reference evidence="2 3" key="1">
    <citation type="submission" date="2015-10" db="EMBL/GenBank/DDBJ databases">
        <title>Draft genome sequence of pyrrolomycin-producing Streptomyces vitaminophilus.</title>
        <authorList>
            <person name="Graham D.E."/>
            <person name="Mahan K.M."/>
            <person name="Klingeman D.M."/>
            <person name="Hettich R.L."/>
            <person name="Parry R.J."/>
        </authorList>
    </citation>
    <scope>NUCLEOTIDE SEQUENCE [LARGE SCALE GENOMIC DNA]</scope>
    <source>
        <strain evidence="2 3">ATCC 31673</strain>
    </source>
</reference>
<dbReference type="STRING" id="76728.AQ490_03310"/>
<proteinExistence type="predicted"/>
<name>A0A0T6LTV8_WENVI</name>